<dbReference type="InterPro" id="IPR038670">
    <property type="entry name" value="HslJ-like_sf"/>
</dbReference>
<accession>A0A413H128</accession>
<feature type="chain" id="PRO_5019397382" evidence="1">
    <location>
        <begin position="23"/>
        <end position="172"/>
    </location>
</feature>
<sequence length="172" mass="19065">MKKIKIYTQLLLVALLTPVLSACDQEDDVVDIFTGKTWYMTYIAVEGQNKMYDFWQGNEEARTQSFKTIVGDNYTLTFDGADLGNSIGGGTFSGKVTSVNVSGSWNANGENRTLVLETKNTGTDADKYLGKAFVEGLKNAVRYGGDNKNLYIYYNEGATTKFISFAPQRNNQ</sequence>
<dbReference type="Proteomes" id="UP000286075">
    <property type="component" value="Unassembled WGS sequence"/>
</dbReference>
<gene>
    <name evidence="2" type="ORF">DXA68_17015</name>
</gene>
<evidence type="ECO:0000313" key="2">
    <source>
        <dbReference type="EMBL" id="RGX77087.1"/>
    </source>
</evidence>
<dbReference type="Pfam" id="PF16139">
    <property type="entry name" value="DUF4847"/>
    <property type="match status" value="1"/>
</dbReference>
<dbReference type="InterPro" id="IPR032316">
    <property type="entry name" value="DUF4847"/>
</dbReference>
<keyword evidence="1" id="KW-0732">Signal</keyword>
<comment type="caution">
    <text evidence="2">The sequence shown here is derived from an EMBL/GenBank/DDBJ whole genome shotgun (WGS) entry which is preliminary data.</text>
</comment>
<dbReference type="OrthoDB" id="1050555at2"/>
<reference evidence="2 3" key="1">
    <citation type="submission" date="2018-08" db="EMBL/GenBank/DDBJ databases">
        <title>A genome reference for cultivated species of the human gut microbiota.</title>
        <authorList>
            <person name="Zou Y."/>
            <person name="Xue W."/>
            <person name="Luo G."/>
        </authorList>
    </citation>
    <scope>NUCLEOTIDE SEQUENCE [LARGE SCALE GENOMIC DNA]</scope>
    <source>
        <strain evidence="2 3">OF03-9BH</strain>
    </source>
</reference>
<evidence type="ECO:0000313" key="3">
    <source>
        <dbReference type="Proteomes" id="UP000286075"/>
    </source>
</evidence>
<proteinExistence type="predicted"/>
<feature type="signal peptide" evidence="1">
    <location>
        <begin position="1"/>
        <end position="22"/>
    </location>
</feature>
<dbReference type="EMBL" id="QSCF01000032">
    <property type="protein sequence ID" value="RGX77087.1"/>
    <property type="molecule type" value="Genomic_DNA"/>
</dbReference>
<dbReference type="CDD" id="cd14492">
    <property type="entry name" value="lipocalin_MxiM-like"/>
    <property type="match status" value="1"/>
</dbReference>
<organism evidence="2 3">
    <name type="scientific">Bacteroides stercorirosoris</name>
    <dbReference type="NCBI Taxonomy" id="871324"/>
    <lineage>
        <taxon>Bacteria</taxon>
        <taxon>Pseudomonadati</taxon>
        <taxon>Bacteroidota</taxon>
        <taxon>Bacteroidia</taxon>
        <taxon>Bacteroidales</taxon>
        <taxon>Bacteroidaceae</taxon>
        <taxon>Bacteroides</taxon>
    </lineage>
</organism>
<dbReference type="PROSITE" id="PS51257">
    <property type="entry name" value="PROKAR_LIPOPROTEIN"/>
    <property type="match status" value="1"/>
</dbReference>
<dbReference type="AlphaFoldDB" id="A0A413H128"/>
<protein>
    <submittedName>
        <fullName evidence="2">DUF4847 domain-containing protein</fullName>
    </submittedName>
</protein>
<name>A0A413H128_9BACE</name>
<evidence type="ECO:0000256" key="1">
    <source>
        <dbReference type="SAM" id="SignalP"/>
    </source>
</evidence>
<dbReference type="RefSeq" id="WP_117988154.1">
    <property type="nucleotide sequence ID" value="NZ_CABMFG010000032.1"/>
</dbReference>
<dbReference type="Gene3D" id="2.40.128.270">
    <property type="match status" value="1"/>
</dbReference>